<accession>A0A3N4M3D8</accession>
<keyword evidence="2" id="KW-1185">Reference proteome</keyword>
<dbReference type="EMBL" id="ML121529">
    <property type="protein sequence ID" value="RPB28478.1"/>
    <property type="molecule type" value="Genomic_DNA"/>
</dbReference>
<dbReference type="InParanoid" id="A0A3N4M3D8"/>
<gene>
    <name evidence="1" type="ORF">L211DRAFT_388544</name>
</gene>
<sequence length="169" mass="18954">MLRPSCDWICCKKTPYVCLPESYGPTTTTTNPVQVACQPPLLSRSRLLPSPAGRHWLLPRMAPLPSIHCIPWPSARCPRLWHEPDSHNTSSSLPFGDPAGFRQPCLFHPSPVVHLFGPFPYQIEFSFYLVMITYVSSLSVAVPGKHWGFLRACRKSAASMTFLPFTSIE</sequence>
<reference evidence="1 2" key="1">
    <citation type="journal article" date="2018" name="Nat. Ecol. Evol.">
        <title>Pezizomycetes genomes reveal the molecular basis of ectomycorrhizal truffle lifestyle.</title>
        <authorList>
            <person name="Murat C."/>
            <person name="Payen T."/>
            <person name="Noel B."/>
            <person name="Kuo A."/>
            <person name="Morin E."/>
            <person name="Chen J."/>
            <person name="Kohler A."/>
            <person name="Krizsan K."/>
            <person name="Balestrini R."/>
            <person name="Da Silva C."/>
            <person name="Montanini B."/>
            <person name="Hainaut M."/>
            <person name="Levati E."/>
            <person name="Barry K.W."/>
            <person name="Belfiori B."/>
            <person name="Cichocki N."/>
            <person name="Clum A."/>
            <person name="Dockter R.B."/>
            <person name="Fauchery L."/>
            <person name="Guy J."/>
            <person name="Iotti M."/>
            <person name="Le Tacon F."/>
            <person name="Lindquist E.A."/>
            <person name="Lipzen A."/>
            <person name="Malagnac F."/>
            <person name="Mello A."/>
            <person name="Molinier V."/>
            <person name="Miyauchi S."/>
            <person name="Poulain J."/>
            <person name="Riccioni C."/>
            <person name="Rubini A."/>
            <person name="Sitrit Y."/>
            <person name="Splivallo R."/>
            <person name="Traeger S."/>
            <person name="Wang M."/>
            <person name="Zifcakova L."/>
            <person name="Wipf D."/>
            <person name="Zambonelli A."/>
            <person name="Paolocci F."/>
            <person name="Nowrousian M."/>
            <person name="Ottonello S."/>
            <person name="Baldrian P."/>
            <person name="Spatafora J.W."/>
            <person name="Henrissat B."/>
            <person name="Nagy L.G."/>
            <person name="Aury J.M."/>
            <person name="Wincker P."/>
            <person name="Grigoriev I.V."/>
            <person name="Bonfante P."/>
            <person name="Martin F.M."/>
        </authorList>
    </citation>
    <scope>NUCLEOTIDE SEQUENCE [LARGE SCALE GENOMIC DNA]</scope>
    <source>
        <strain evidence="1 2">ATCC MYA-4762</strain>
    </source>
</reference>
<organism evidence="1 2">
    <name type="scientific">Terfezia boudieri ATCC MYA-4762</name>
    <dbReference type="NCBI Taxonomy" id="1051890"/>
    <lineage>
        <taxon>Eukaryota</taxon>
        <taxon>Fungi</taxon>
        <taxon>Dikarya</taxon>
        <taxon>Ascomycota</taxon>
        <taxon>Pezizomycotina</taxon>
        <taxon>Pezizomycetes</taxon>
        <taxon>Pezizales</taxon>
        <taxon>Pezizaceae</taxon>
        <taxon>Terfezia</taxon>
    </lineage>
</organism>
<evidence type="ECO:0000313" key="1">
    <source>
        <dbReference type="EMBL" id="RPB28478.1"/>
    </source>
</evidence>
<evidence type="ECO:0000313" key="2">
    <source>
        <dbReference type="Proteomes" id="UP000267821"/>
    </source>
</evidence>
<dbReference type="Proteomes" id="UP000267821">
    <property type="component" value="Unassembled WGS sequence"/>
</dbReference>
<name>A0A3N4M3D8_9PEZI</name>
<dbReference type="AlphaFoldDB" id="A0A3N4M3D8"/>
<proteinExistence type="predicted"/>
<protein>
    <submittedName>
        <fullName evidence="1">Uncharacterized protein</fullName>
    </submittedName>
</protein>